<name>A0A5C4XI41_9HYPH</name>
<dbReference type="SUPFAM" id="SSF53448">
    <property type="entry name" value="Nucleotide-diphospho-sugar transferases"/>
    <property type="match status" value="1"/>
</dbReference>
<feature type="domain" description="Glycosyltransferase 2-like" evidence="1">
    <location>
        <begin position="16"/>
        <end position="79"/>
    </location>
</feature>
<reference evidence="2 3" key="1">
    <citation type="submission" date="2019-06" db="EMBL/GenBank/DDBJ databases">
        <title>The draft genome of Rhizobium smilacinae PTYR-5.</title>
        <authorList>
            <person name="Liu L."/>
            <person name="Li L."/>
            <person name="Zhang X."/>
        </authorList>
    </citation>
    <scope>NUCLEOTIDE SEQUENCE [LARGE SCALE GENOMIC DNA]</scope>
    <source>
        <strain evidence="2 3">PTYR-5</strain>
    </source>
</reference>
<accession>A0A5C4XI41</accession>
<dbReference type="Proteomes" id="UP000311605">
    <property type="component" value="Unassembled WGS sequence"/>
</dbReference>
<keyword evidence="2" id="KW-0808">Transferase</keyword>
<dbReference type="CDD" id="cd00761">
    <property type="entry name" value="Glyco_tranf_GTA_type"/>
    <property type="match status" value="1"/>
</dbReference>
<evidence type="ECO:0000313" key="3">
    <source>
        <dbReference type="Proteomes" id="UP000311605"/>
    </source>
</evidence>
<gene>
    <name evidence="2" type="ORF">FHP24_17630</name>
</gene>
<dbReference type="InterPro" id="IPR029044">
    <property type="entry name" value="Nucleotide-diphossugar_trans"/>
</dbReference>
<sequence>MKFAGMDMLTPKNTLICIFSYNMGATLERCIQSTIKMCAGFETILIDDASEDPRTVELLKTQRHLFREVIISREPKLGKRHGNLYLNIQKACAYATQSGFEFLMMIQDDMQFVRPFDENIGKQYGDLFNSGDKVLQVDPRFLRRGEYEVLKERRAYRYDTRTSYADVGIVHLGRLNSIKWQFLEGERANKQALTDLGYERLFPFTPITMHVPFPRVYRGGRGRFRVFPFNRGKYGFAYMTEQEMADMDARPVEQVPFFRVFLRPYNMRLSRLLYWYRKDNKIFT</sequence>
<dbReference type="AlphaFoldDB" id="A0A5C4XI41"/>
<evidence type="ECO:0000313" key="2">
    <source>
        <dbReference type="EMBL" id="TNM63032.1"/>
    </source>
</evidence>
<dbReference type="InterPro" id="IPR001173">
    <property type="entry name" value="Glyco_trans_2-like"/>
</dbReference>
<dbReference type="EMBL" id="VDMN01000003">
    <property type="protein sequence ID" value="TNM63032.1"/>
    <property type="molecule type" value="Genomic_DNA"/>
</dbReference>
<dbReference type="RefSeq" id="WP_139677523.1">
    <property type="nucleotide sequence ID" value="NZ_VDMN01000003.1"/>
</dbReference>
<keyword evidence="3" id="KW-1185">Reference proteome</keyword>
<comment type="caution">
    <text evidence="2">The sequence shown here is derived from an EMBL/GenBank/DDBJ whole genome shotgun (WGS) entry which is preliminary data.</text>
</comment>
<dbReference type="Pfam" id="PF00535">
    <property type="entry name" value="Glycos_transf_2"/>
    <property type="match status" value="1"/>
</dbReference>
<dbReference type="OrthoDB" id="8350085at2"/>
<organism evidence="2 3">
    <name type="scientific">Aliirhizobium smilacinae</name>
    <dbReference type="NCBI Taxonomy" id="1395944"/>
    <lineage>
        <taxon>Bacteria</taxon>
        <taxon>Pseudomonadati</taxon>
        <taxon>Pseudomonadota</taxon>
        <taxon>Alphaproteobacteria</taxon>
        <taxon>Hyphomicrobiales</taxon>
        <taxon>Rhizobiaceae</taxon>
        <taxon>Aliirhizobium</taxon>
    </lineage>
</organism>
<dbReference type="GO" id="GO:0016740">
    <property type="term" value="F:transferase activity"/>
    <property type="evidence" value="ECO:0007669"/>
    <property type="project" value="UniProtKB-KW"/>
</dbReference>
<protein>
    <submittedName>
        <fullName evidence="2">Glycosyltransferase family 2 protein</fullName>
    </submittedName>
</protein>
<proteinExistence type="predicted"/>
<evidence type="ECO:0000259" key="1">
    <source>
        <dbReference type="Pfam" id="PF00535"/>
    </source>
</evidence>
<dbReference type="Gene3D" id="3.90.550.10">
    <property type="entry name" value="Spore Coat Polysaccharide Biosynthesis Protein SpsA, Chain A"/>
    <property type="match status" value="1"/>
</dbReference>